<keyword evidence="1" id="KW-0812">Transmembrane</keyword>
<feature type="transmembrane region" description="Helical" evidence="1">
    <location>
        <begin position="44"/>
        <end position="65"/>
    </location>
</feature>
<name>A0ABP9B9G8_9SPHI</name>
<comment type="caution">
    <text evidence="2">The sequence shown here is derived from an EMBL/GenBank/DDBJ whole genome shotgun (WGS) entry which is preliminary data.</text>
</comment>
<keyword evidence="3" id="KW-1185">Reference proteome</keyword>
<sequence length="87" mass="10258">MLMIIGLQLLQYSLWACPLCERQQPKLFRGITHGAGPESNWDYIIVWVTVAIVLVTLFFSIKWLIKPGERSEHHIKRFILNNENHER</sequence>
<dbReference type="EMBL" id="BAABIQ010000032">
    <property type="protein sequence ID" value="GAA4792478.1"/>
    <property type="molecule type" value="Genomic_DNA"/>
</dbReference>
<gene>
    <name evidence="2" type="ORF">GCM10023231_20800</name>
</gene>
<proteinExistence type="predicted"/>
<organism evidence="2 3">
    <name type="scientific">Olivibacter ginsenosidimutans</name>
    <dbReference type="NCBI Taxonomy" id="1176537"/>
    <lineage>
        <taxon>Bacteria</taxon>
        <taxon>Pseudomonadati</taxon>
        <taxon>Bacteroidota</taxon>
        <taxon>Sphingobacteriia</taxon>
        <taxon>Sphingobacteriales</taxon>
        <taxon>Sphingobacteriaceae</taxon>
        <taxon>Olivibacter</taxon>
    </lineage>
</organism>
<accession>A0ABP9B9G8</accession>
<evidence type="ECO:0000313" key="2">
    <source>
        <dbReference type="EMBL" id="GAA4792478.1"/>
    </source>
</evidence>
<reference evidence="3" key="1">
    <citation type="journal article" date="2019" name="Int. J. Syst. Evol. Microbiol.">
        <title>The Global Catalogue of Microorganisms (GCM) 10K type strain sequencing project: providing services to taxonomists for standard genome sequencing and annotation.</title>
        <authorList>
            <consortium name="The Broad Institute Genomics Platform"/>
            <consortium name="The Broad Institute Genome Sequencing Center for Infectious Disease"/>
            <person name="Wu L."/>
            <person name="Ma J."/>
        </authorList>
    </citation>
    <scope>NUCLEOTIDE SEQUENCE [LARGE SCALE GENOMIC DNA]</scope>
    <source>
        <strain evidence="3">JCM 18200</strain>
    </source>
</reference>
<dbReference type="Proteomes" id="UP001501411">
    <property type="component" value="Unassembled WGS sequence"/>
</dbReference>
<evidence type="ECO:0000256" key="1">
    <source>
        <dbReference type="SAM" id="Phobius"/>
    </source>
</evidence>
<protein>
    <submittedName>
        <fullName evidence="2">Uncharacterized protein</fullName>
    </submittedName>
</protein>
<keyword evidence="1" id="KW-0472">Membrane</keyword>
<keyword evidence="1" id="KW-1133">Transmembrane helix</keyword>
<evidence type="ECO:0000313" key="3">
    <source>
        <dbReference type="Proteomes" id="UP001501411"/>
    </source>
</evidence>